<sequence length="454" mass="49063">MSGYDPLALADWARIRRYAVPGWMIAEATAARERGDWRAACEAALVDVHITDPAPVADLLAGLAPDLLRWHLPRALGGSTELASDRTYLLETGRPITPGAPVLVARVPARRPMGDPLIIEVVPAGSFDHAVPRAMWDARYAAGLPGSLVDRSPIDGSLVDGSLVDGSPINGSLVDGSLVDGSPINGSLVDGSLVDGSPANSSPANGSLVDGSLIDTELVRRGMIRPGALHPLVRAVLFPDAVPEPPEPIVPAGFATEERVRVRCGGGWHAITLGHGRLGLPDHTDAERRRERSLRAFGGVTGGCFNTELAWCGGDSRPPKRVRAYRRDLWLRMRHGGTRVVLELLDAGMDPDIRDNRGRTLLHRLNAFDHTRLLPRLLAAGVDVNTRDRLEMTPLFEAVWHRWPADVAMALADAGADPRMRVMYMSILSQLDIIERDGADDGWTAVIAKLRERA</sequence>
<dbReference type="PROSITE" id="PS50088">
    <property type="entry name" value="ANK_REPEAT"/>
    <property type="match status" value="1"/>
</dbReference>
<evidence type="ECO:0000256" key="1">
    <source>
        <dbReference type="PROSITE-ProRule" id="PRU00023"/>
    </source>
</evidence>
<keyword evidence="1" id="KW-0040">ANK repeat</keyword>
<dbReference type="PROSITE" id="PS50297">
    <property type="entry name" value="ANK_REP_REGION"/>
    <property type="match status" value="1"/>
</dbReference>
<dbReference type="RefSeq" id="WP_378067301.1">
    <property type="nucleotide sequence ID" value="NZ_JBHSBL010000015.1"/>
</dbReference>
<name>A0ABV8IQB8_9ACTN</name>
<dbReference type="SUPFAM" id="SSF48403">
    <property type="entry name" value="Ankyrin repeat"/>
    <property type="match status" value="1"/>
</dbReference>
<keyword evidence="3" id="KW-1185">Reference proteome</keyword>
<dbReference type="EMBL" id="JBHSBL010000015">
    <property type="protein sequence ID" value="MFC4066332.1"/>
    <property type="molecule type" value="Genomic_DNA"/>
</dbReference>
<organism evidence="2 3">
    <name type="scientific">Actinoplanes subglobosus</name>
    <dbReference type="NCBI Taxonomy" id="1547892"/>
    <lineage>
        <taxon>Bacteria</taxon>
        <taxon>Bacillati</taxon>
        <taxon>Actinomycetota</taxon>
        <taxon>Actinomycetes</taxon>
        <taxon>Micromonosporales</taxon>
        <taxon>Micromonosporaceae</taxon>
        <taxon>Actinoplanes</taxon>
    </lineage>
</organism>
<reference evidence="3" key="1">
    <citation type="journal article" date="2019" name="Int. J. Syst. Evol. Microbiol.">
        <title>The Global Catalogue of Microorganisms (GCM) 10K type strain sequencing project: providing services to taxonomists for standard genome sequencing and annotation.</title>
        <authorList>
            <consortium name="The Broad Institute Genomics Platform"/>
            <consortium name="The Broad Institute Genome Sequencing Center for Infectious Disease"/>
            <person name="Wu L."/>
            <person name="Ma J."/>
        </authorList>
    </citation>
    <scope>NUCLEOTIDE SEQUENCE [LARGE SCALE GENOMIC DNA]</scope>
    <source>
        <strain evidence="3">TBRC 5832</strain>
    </source>
</reference>
<accession>A0ABV8IQB8</accession>
<comment type="caution">
    <text evidence="2">The sequence shown here is derived from an EMBL/GenBank/DDBJ whole genome shotgun (WGS) entry which is preliminary data.</text>
</comment>
<dbReference type="Gene3D" id="1.25.40.20">
    <property type="entry name" value="Ankyrin repeat-containing domain"/>
    <property type="match status" value="1"/>
</dbReference>
<protein>
    <submittedName>
        <fullName evidence="2">Ankyrin repeat domain-containing protein</fullName>
    </submittedName>
</protein>
<feature type="repeat" description="ANK" evidence="1">
    <location>
        <begin position="357"/>
        <end position="389"/>
    </location>
</feature>
<evidence type="ECO:0000313" key="3">
    <source>
        <dbReference type="Proteomes" id="UP001595867"/>
    </source>
</evidence>
<gene>
    <name evidence="2" type="ORF">ACFO0C_15475</name>
</gene>
<dbReference type="Proteomes" id="UP001595867">
    <property type="component" value="Unassembled WGS sequence"/>
</dbReference>
<dbReference type="InterPro" id="IPR002110">
    <property type="entry name" value="Ankyrin_rpt"/>
</dbReference>
<proteinExistence type="predicted"/>
<evidence type="ECO:0000313" key="2">
    <source>
        <dbReference type="EMBL" id="MFC4066332.1"/>
    </source>
</evidence>
<dbReference type="InterPro" id="IPR036770">
    <property type="entry name" value="Ankyrin_rpt-contain_sf"/>
</dbReference>